<dbReference type="InterPro" id="IPR036890">
    <property type="entry name" value="HATPase_C_sf"/>
</dbReference>
<sequence>MPLGLPPHLASSTASLAVVRAGHAAAAACLVAAAAVVVTLQITLPEITVWPALIMLAPMIGLLVLLDRSPSAFIGAGYLFVGGTCIAWFTVIGTAQLGTVPRTDDFMVGLVKSAVILIVGVGPGILRAVAWTTAGLLVAEVSSAVVIVALDANWTPAPGPIILWAFLVAGLASLRLQRLRARTALPLLYRAVRDEMLAETRRGFERRATALVHDTVLNDLALIAQHDEGPLRPGVAESISADLATLVGEDWLAEDPDDTPVEAADFARMLADATAGELAVAVSGDLAVLDRIERDARAEFLRAIGQALVNVRRHAGVAEAEVVIGAGHEDVSAMIVDAGCGFEPSPGGDGRLGVGMSILARMEAIGGEAQVWSREGSGTTVALRVPATRPAPVVASGDGAP</sequence>
<evidence type="ECO:0000313" key="7">
    <source>
        <dbReference type="Proteomes" id="UP000218965"/>
    </source>
</evidence>
<keyword evidence="4" id="KW-1133">Transmembrane helix</keyword>
<dbReference type="GO" id="GO:0000160">
    <property type="term" value="P:phosphorelay signal transduction system"/>
    <property type="evidence" value="ECO:0007669"/>
    <property type="project" value="UniProtKB-KW"/>
</dbReference>
<keyword evidence="1" id="KW-0808">Transferase</keyword>
<dbReference type="SUPFAM" id="SSF55874">
    <property type="entry name" value="ATPase domain of HSP90 chaperone/DNA topoisomerase II/histidine kinase"/>
    <property type="match status" value="1"/>
</dbReference>
<evidence type="ECO:0000256" key="1">
    <source>
        <dbReference type="ARBA" id="ARBA00022679"/>
    </source>
</evidence>
<feature type="domain" description="Histidine kinase/HSP90-like ATPase" evidence="5">
    <location>
        <begin position="301"/>
        <end position="388"/>
    </location>
</feature>
<feature type="transmembrane region" description="Helical" evidence="4">
    <location>
        <begin position="133"/>
        <end position="150"/>
    </location>
</feature>
<keyword evidence="4" id="KW-0812">Transmembrane</keyword>
<dbReference type="InterPro" id="IPR050482">
    <property type="entry name" value="Sensor_HK_TwoCompSys"/>
</dbReference>
<dbReference type="PANTHER" id="PTHR24421">
    <property type="entry name" value="NITRATE/NITRITE SENSOR PROTEIN NARX-RELATED"/>
    <property type="match status" value="1"/>
</dbReference>
<keyword evidence="4" id="KW-0472">Membrane</keyword>
<evidence type="ECO:0000313" key="6">
    <source>
        <dbReference type="EMBL" id="BAU31465.1"/>
    </source>
</evidence>
<evidence type="ECO:0000259" key="5">
    <source>
        <dbReference type="Pfam" id="PF02518"/>
    </source>
</evidence>
<dbReference type="AlphaFoldDB" id="A0A0U5B6C6"/>
<dbReference type="Proteomes" id="UP000218965">
    <property type="component" value="Chromosome"/>
</dbReference>
<dbReference type="GO" id="GO:0016301">
    <property type="term" value="F:kinase activity"/>
    <property type="evidence" value="ECO:0007669"/>
    <property type="project" value="UniProtKB-KW"/>
</dbReference>
<dbReference type="InterPro" id="IPR003594">
    <property type="entry name" value="HATPase_dom"/>
</dbReference>
<proteinExistence type="predicted"/>
<dbReference type="EMBL" id="AP017315">
    <property type="protein sequence ID" value="BAU31465.1"/>
    <property type="molecule type" value="Genomic_DNA"/>
</dbReference>
<name>A0A0U5B6C6_9MICO</name>
<keyword evidence="3" id="KW-0902">Two-component regulatory system</keyword>
<feature type="transmembrane region" description="Helical" evidence="4">
    <location>
        <begin position="48"/>
        <end position="66"/>
    </location>
</feature>
<organism evidence="6 7">
    <name type="scientific">Microcella alkaliphila</name>
    <dbReference type="NCBI Taxonomy" id="279828"/>
    <lineage>
        <taxon>Bacteria</taxon>
        <taxon>Bacillati</taxon>
        <taxon>Actinomycetota</taxon>
        <taxon>Actinomycetes</taxon>
        <taxon>Micrococcales</taxon>
        <taxon>Microbacteriaceae</taxon>
        <taxon>Microcella</taxon>
    </lineage>
</organism>
<evidence type="ECO:0000256" key="4">
    <source>
        <dbReference type="SAM" id="Phobius"/>
    </source>
</evidence>
<evidence type="ECO:0000256" key="2">
    <source>
        <dbReference type="ARBA" id="ARBA00022777"/>
    </source>
</evidence>
<evidence type="ECO:0000256" key="3">
    <source>
        <dbReference type="ARBA" id="ARBA00023012"/>
    </source>
</evidence>
<dbReference type="Gene3D" id="3.30.565.10">
    <property type="entry name" value="Histidine kinase-like ATPase, C-terminal domain"/>
    <property type="match status" value="1"/>
</dbReference>
<protein>
    <submittedName>
        <fullName evidence="6">Two-component system, sensor protein</fullName>
    </submittedName>
</protein>
<gene>
    <name evidence="6" type="ORF">MalAC0309_0593</name>
</gene>
<feature type="transmembrane region" description="Helical" evidence="4">
    <location>
        <begin position="106"/>
        <end position="126"/>
    </location>
</feature>
<dbReference type="CDD" id="cd16917">
    <property type="entry name" value="HATPase_UhpB-NarQ-NarX-like"/>
    <property type="match status" value="1"/>
</dbReference>
<accession>A0A0U5B6C6</accession>
<feature type="transmembrane region" description="Helical" evidence="4">
    <location>
        <begin position="156"/>
        <end position="174"/>
    </location>
</feature>
<dbReference type="OrthoDB" id="3534856at2"/>
<dbReference type="RefSeq" id="WP_096420700.1">
    <property type="nucleotide sequence ID" value="NZ_AP017315.1"/>
</dbReference>
<keyword evidence="2" id="KW-0418">Kinase</keyword>
<feature type="transmembrane region" description="Helical" evidence="4">
    <location>
        <begin position="21"/>
        <end position="42"/>
    </location>
</feature>
<reference evidence="7" key="1">
    <citation type="submission" date="2015-12" db="EMBL/GenBank/DDBJ databases">
        <authorList>
            <person name="Shamseldin A."/>
            <person name="Moawad H."/>
            <person name="Abd El-Rahim W.M."/>
            <person name="Sadowsky M.J."/>
        </authorList>
    </citation>
    <scope>NUCLEOTIDE SEQUENCE [LARGE SCALE GENOMIC DNA]</scope>
    <source>
        <strain evidence="7">JAM AC0309</strain>
    </source>
</reference>
<dbReference type="KEGG" id="malk:MalAC0309_0593"/>
<feature type="transmembrane region" description="Helical" evidence="4">
    <location>
        <begin position="78"/>
        <end position="100"/>
    </location>
</feature>
<reference evidence="6 7" key="2">
    <citation type="submission" date="2016-01" db="EMBL/GenBank/DDBJ databases">
        <title>Microcella alkaliphila JAM AC0309 whole genome shotgun sequence.</title>
        <authorList>
            <person name="Kurata A."/>
            <person name="Hirose Y."/>
            <person name="Kishimoto N."/>
            <person name="Kobayashi T."/>
        </authorList>
    </citation>
    <scope>NUCLEOTIDE SEQUENCE [LARGE SCALE GENOMIC DNA]</scope>
    <source>
        <strain evidence="6 7">JAM AC0309</strain>
    </source>
</reference>
<dbReference type="Pfam" id="PF02518">
    <property type="entry name" value="HATPase_c"/>
    <property type="match status" value="1"/>
</dbReference>